<gene>
    <name evidence="2" type="ORF">cand_022090</name>
</gene>
<reference evidence="2 3" key="1">
    <citation type="submission" date="2016-10" db="EMBL/GenBank/DDBJ databases">
        <title>Reductive evolution of mitochondrial metabolism and differential evolution of invasion-related proteins in Cryptosporidium.</title>
        <authorList>
            <person name="Liu S."/>
            <person name="Roellig D.M."/>
            <person name="Guo Y."/>
            <person name="Li N."/>
            <person name="Frace M.A."/>
            <person name="Tang K."/>
            <person name="Zhang L."/>
            <person name="Feng Y."/>
            <person name="Xiao L."/>
        </authorList>
    </citation>
    <scope>NUCLEOTIDE SEQUENCE [LARGE SCALE GENOMIC DNA]</scope>
    <source>
        <strain evidence="2">30847</strain>
    </source>
</reference>
<dbReference type="InterPro" id="IPR013784">
    <property type="entry name" value="Carb-bd-like_fold"/>
</dbReference>
<feature type="coiled-coil region" evidence="1">
    <location>
        <begin position="591"/>
        <end position="618"/>
    </location>
</feature>
<evidence type="ECO:0000313" key="2">
    <source>
        <dbReference type="EMBL" id="OII77082.1"/>
    </source>
</evidence>
<organism evidence="2 3">
    <name type="scientific">Cryptosporidium andersoni</name>
    <dbReference type="NCBI Taxonomy" id="117008"/>
    <lineage>
        <taxon>Eukaryota</taxon>
        <taxon>Sar</taxon>
        <taxon>Alveolata</taxon>
        <taxon>Apicomplexa</taxon>
        <taxon>Conoidasida</taxon>
        <taxon>Coccidia</taxon>
        <taxon>Eucoccidiorida</taxon>
        <taxon>Eimeriorina</taxon>
        <taxon>Cryptosporidiidae</taxon>
        <taxon>Cryptosporidium</taxon>
    </lineage>
</organism>
<accession>A0A1J4MS70</accession>
<keyword evidence="1" id="KW-0175">Coiled coil</keyword>
<keyword evidence="3" id="KW-1185">Reference proteome</keyword>
<proteinExistence type="predicted"/>
<evidence type="ECO:0000313" key="3">
    <source>
        <dbReference type="Proteomes" id="UP000186804"/>
    </source>
</evidence>
<dbReference type="GO" id="GO:0030246">
    <property type="term" value="F:carbohydrate binding"/>
    <property type="evidence" value="ECO:0007669"/>
    <property type="project" value="InterPro"/>
</dbReference>
<dbReference type="AlphaFoldDB" id="A0A1J4MS70"/>
<comment type="caution">
    <text evidence="2">The sequence shown here is derived from an EMBL/GenBank/DDBJ whole genome shotgun (WGS) entry which is preliminary data.</text>
</comment>
<dbReference type="OrthoDB" id="10404112at2759"/>
<dbReference type="VEuPathDB" id="CryptoDB:cand_022090"/>
<dbReference type="RefSeq" id="XP_067068928.1">
    <property type="nucleotide sequence ID" value="XM_067212439.1"/>
</dbReference>
<dbReference type="SUPFAM" id="SSF49452">
    <property type="entry name" value="Starch-binding domain-like"/>
    <property type="match status" value="1"/>
</dbReference>
<sequence>MENSNNLDTFCSYNNRKYNKKILVPFYYSNTENTELWKPKHILNKLISISENKYFVDNIKQEYKLNVNIIFIVSLPIGIPKEGLLIVGNINGLGNNKISNGHYLIPIHHDEDIPHCWISTKRINIRKCTEIKFSIFRYIKHYWKSPIVIGELEPHSVYNLNDNIENNAHIEYKRTIEIPNNNEYDCYIIHLQYNNPNYIKISPVSNISHISKIKKELFRSKFKNYEDNIDELLISNNILYTDLDCNRDFGNESNIDISNDSLEMLINGKIDNYNLNKEKSNDIDKNNINKYIFIDNNSKHSLNNELNNTIDDNGICNFIKDNSTIKTNCQFIINSKRIVKEVSLNIEDKNLFNKNNKSDSNKIFTNKLQNFPKNYHLKEENIIDIKISELINNGSSLKYKLLPKSLDNKLSYESFESNYSEESDMEFQKQTILERIYRTKQNVNKFRSIQFYPNYIPNFCKSISNNITEKSDYGCKKCLKSNSCDSDLEYSKDDYKKSINYNYIKNNLSNSYGNILSPKGNSESLKFQRILGKADYLLENILINEEEIDSPNIKINNIYDKKTIELDSLNISPRKSIQSIEIIEDLLIEKSNNLNEQINNINIEVNEEQEQINNSELINLSIIKTKEVDILNDYGDFDNYITKLELDQFKYNKNLSYLNNSNIFDKGIRKNDLLDNDRNIQESNIQDKNKELQISNMSDNNCNHKNLNIKLLNKKEINKKSYLINTLEFEKTIRPFAIPLWSTSWNSISTYKF</sequence>
<protein>
    <submittedName>
        <fullName evidence="2">Uncharacterized protein</fullName>
    </submittedName>
</protein>
<evidence type="ECO:0000256" key="1">
    <source>
        <dbReference type="SAM" id="Coils"/>
    </source>
</evidence>
<name>A0A1J4MS70_9CRYT</name>
<dbReference type="EMBL" id="LRBS01000046">
    <property type="protein sequence ID" value="OII77082.1"/>
    <property type="molecule type" value="Genomic_DNA"/>
</dbReference>
<dbReference type="GeneID" id="92366393"/>
<dbReference type="Proteomes" id="UP000186804">
    <property type="component" value="Unassembled WGS sequence"/>
</dbReference>